<dbReference type="Pfam" id="PF18734">
    <property type="entry name" value="HEPN_AbiU2"/>
    <property type="match status" value="1"/>
</dbReference>
<dbReference type="RefSeq" id="WP_166213736.1">
    <property type="nucleotide sequence ID" value="NZ_CP088285.1"/>
</dbReference>
<evidence type="ECO:0000313" key="3">
    <source>
        <dbReference type="EMBL" id="NVI49284.1"/>
    </source>
</evidence>
<gene>
    <name evidence="3" type="ORF">HAP48_041910</name>
</gene>
<protein>
    <recommendedName>
        <fullName evidence="2">HEPN AbiU2-like domain-containing protein</fullName>
    </recommendedName>
</protein>
<dbReference type="AlphaFoldDB" id="A0A973W8M0"/>
<organism evidence="3">
    <name type="scientific">Bradyrhizobium septentrionale</name>
    <dbReference type="NCBI Taxonomy" id="1404411"/>
    <lineage>
        <taxon>Bacteria</taxon>
        <taxon>Pseudomonadati</taxon>
        <taxon>Pseudomonadota</taxon>
        <taxon>Alphaproteobacteria</taxon>
        <taxon>Hyphomicrobiales</taxon>
        <taxon>Nitrobacteraceae</taxon>
        <taxon>Bradyrhizobium</taxon>
    </lineage>
</organism>
<feature type="domain" description="HEPN AbiU2-like" evidence="2">
    <location>
        <begin position="28"/>
        <end position="190"/>
    </location>
</feature>
<reference evidence="3" key="1">
    <citation type="submission" date="2020-06" db="EMBL/GenBank/DDBJ databases">
        <title>Whole Genome Sequence of Bradyrhizobium sp. Strain 1S1.</title>
        <authorList>
            <person name="Bromfield E.S.P."/>
            <person name="Cloutier S."/>
        </authorList>
    </citation>
    <scope>NUCLEOTIDE SEQUENCE [LARGE SCALE GENOMIC DNA]</scope>
    <source>
        <strain evidence="3">1S1</strain>
    </source>
</reference>
<accession>A0A973W8M0</accession>
<dbReference type="InterPro" id="IPR040704">
    <property type="entry name" value="HEPN_AbiU2"/>
</dbReference>
<sequence length="203" mass="23551">MYETWSVQKRIDEARLITKSLIDQVHYLLDLHENNAIAIYSDTLSKQIKRSDAAAAFYVFQSAMHQFELVRLCALWDTAQLERESIMTVVELVDHDDVILALAEETLAAYVNLPTRVYEQDHETEETRKLIADAMNRSNAEFGDQQAWKAIDDLKNAIKATRDLETGELMASMRNHRDKYLAHSLRSTRREKRGPVTPLWQRD</sequence>
<name>A0A973W8M0_9BRAD</name>
<proteinExistence type="predicted"/>
<evidence type="ECO:0000259" key="2">
    <source>
        <dbReference type="Pfam" id="PF18734"/>
    </source>
</evidence>
<evidence type="ECO:0000256" key="1">
    <source>
        <dbReference type="SAM" id="MobiDB-lite"/>
    </source>
</evidence>
<feature type="region of interest" description="Disordered" evidence="1">
    <location>
        <begin position="184"/>
        <end position="203"/>
    </location>
</feature>
<dbReference type="EMBL" id="JAAOLE020000001">
    <property type="protein sequence ID" value="NVI49284.1"/>
    <property type="molecule type" value="Genomic_DNA"/>
</dbReference>
<comment type="caution">
    <text evidence="3">The sequence shown here is derived from an EMBL/GenBank/DDBJ whole genome shotgun (WGS) entry which is preliminary data.</text>
</comment>